<dbReference type="Proteomes" id="UP000012283">
    <property type="component" value="Unassembled WGS sequence"/>
</dbReference>
<feature type="transmembrane region" description="Helical" evidence="1">
    <location>
        <begin position="107"/>
        <end position="136"/>
    </location>
</feature>
<dbReference type="STRING" id="1308866.J416_15072"/>
<feature type="transmembrane region" description="Helical" evidence="1">
    <location>
        <begin position="148"/>
        <end position="176"/>
    </location>
</feature>
<dbReference type="EMBL" id="APML01000085">
    <property type="protein sequence ID" value="ENH95630.1"/>
    <property type="molecule type" value="Genomic_DNA"/>
</dbReference>
<gene>
    <name evidence="2" type="ORF">J416_15072</name>
</gene>
<dbReference type="OrthoDB" id="8582979at2"/>
<feature type="transmembrane region" description="Helical" evidence="1">
    <location>
        <begin position="64"/>
        <end position="86"/>
    </location>
</feature>
<evidence type="ECO:0000313" key="2">
    <source>
        <dbReference type="EMBL" id="ENH95630.1"/>
    </source>
</evidence>
<feature type="transmembrane region" description="Helical" evidence="1">
    <location>
        <begin position="183"/>
        <end position="202"/>
    </location>
</feature>
<dbReference type="Pfam" id="PF06182">
    <property type="entry name" value="ABC2_membrane_6"/>
    <property type="match status" value="1"/>
</dbReference>
<comment type="caution">
    <text evidence="2">The sequence shown here is derived from an EMBL/GenBank/DDBJ whole genome shotgun (WGS) entry which is preliminary data.</text>
</comment>
<dbReference type="PATRIC" id="fig|1308866.3.peg.3032"/>
<feature type="transmembrane region" description="Helical" evidence="1">
    <location>
        <begin position="234"/>
        <end position="256"/>
    </location>
</feature>
<proteinExistence type="predicted"/>
<keyword evidence="1" id="KW-0812">Transmembrane</keyword>
<reference evidence="2 3" key="1">
    <citation type="submission" date="2013-03" db="EMBL/GenBank/DDBJ databases">
        <title>Draft genome sequence of Gracibacillus halophilus YIM-C55.5, a moderately halophilic and thermophilic organism from the Xiaochaidamu salt lake.</title>
        <authorList>
            <person name="Sugumar T."/>
            <person name="Polireddy D.R."/>
            <person name="Antony A."/>
            <person name="Madhava Y.R."/>
            <person name="Sivakumar N."/>
        </authorList>
    </citation>
    <scope>NUCLEOTIDE SEQUENCE [LARGE SCALE GENOMIC DNA]</scope>
    <source>
        <strain evidence="2 3">YIM-C55.5</strain>
    </source>
</reference>
<protein>
    <submittedName>
        <fullName evidence="2">ABC transporter permease</fullName>
    </submittedName>
</protein>
<keyword evidence="1" id="KW-0472">Membrane</keyword>
<accession>N4WMA2</accession>
<dbReference type="AlphaFoldDB" id="N4WMA2"/>
<evidence type="ECO:0000313" key="3">
    <source>
        <dbReference type="Proteomes" id="UP000012283"/>
    </source>
</evidence>
<dbReference type="InterPro" id="IPR010390">
    <property type="entry name" value="ABC-2_transporter-like"/>
</dbReference>
<evidence type="ECO:0000256" key="1">
    <source>
        <dbReference type="SAM" id="Phobius"/>
    </source>
</evidence>
<feature type="transmembrane region" description="Helical" evidence="1">
    <location>
        <begin position="21"/>
        <end position="44"/>
    </location>
</feature>
<dbReference type="eggNOG" id="COG4587">
    <property type="taxonomic scope" value="Bacteria"/>
</dbReference>
<dbReference type="PANTHER" id="PTHR36832">
    <property type="entry name" value="SLR1174 PROTEIN-RELATED"/>
    <property type="match status" value="1"/>
</dbReference>
<dbReference type="RefSeq" id="WP_003474425.1">
    <property type="nucleotide sequence ID" value="NZ_APML01000085.1"/>
</dbReference>
<dbReference type="PANTHER" id="PTHR36832:SF1">
    <property type="entry name" value="SLR1174 PROTEIN"/>
    <property type="match status" value="1"/>
</dbReference>
<organism evidence="2 3">
    <name type="scientific">Gracilibacillus halophilus YIM-C55.5</name>
    <dbReference type="NCBI Taxonomy" id="1308866"/>
    <lineage>
        <taxon>Bacteria</taxon>
        <taxon>Bacillati</taxon>
        <taxon>Bacillota</taxon>
        <taxon>Bacilli</taxon>
        <taxon>Bacillales</taxon>
        <taxon>Bacillaceae</taxon>
        <taxon>Gracilibacillus</taxon>
    </lineage>
</organism>
<keyword evidence="3" id="KW-1185">Reference proteome</keyword>
<name>N4WMA2_9BACI</name>
<keyword evidence="1" id="KW-1133">Transmembrane helix</keyword>
<sequence>MNKGYFQIMINEFQANLAYKVNLIFRMFSYIIVILIQITIWKALFNGQSEINSQMGTPITLLEMTTYVIISTCISIVISNQVIDIMENKVKTGEISMDLIKPINIKLMFLFNTIGSNAFKILFQLSPLLIVCSVVYKPQLPNIEHFFIFTLTLLNAFIIYFLLTFIVGLLSFWYMAIWHMKRFLNDLISILSGSVIPLWFFPQFLIDLTTFLPFKLIYFLPLSIYLGRLEYMECLMVIIQQCFWIIILLLLGKFIWSKGINKLVIQGG</sequence>